<sequence>MRYKGTNQAKPNTILEVEKPQELLPFLLEKMAHRSRNSVKGILSRGQVFINERSITRHDHQLEPGDQVVIRWGTVLPKKTGVEIIYEDDDVIIINKRAGLLTIASLKEKEFTAYRHLTSYVREKNPNDRIFIVHRLDRDTSGVMMFAKNERAKERLQNSWKNMVKERSYIALVEGKVTKKQDTIVSWFKETKTHRMYSSRKVNDGQKAVTHYKVLQANARFSLLEVRLDTGRKNQIRVHMQDIGHPIVGDKLYGSTQNPIGRLGLHAALLAFRHPTTNKILSFTAEAPDAFDRLFKKQ</sequence>
<dbReference type="InterPro" id="IPR006224">
    <property type="entry name" value="PsdUridine_synth_RluA-like_CS"/>
</dbReference>
<evidence type="ECO:0000256" key="5">
    <source>
        <dbReference type="PROSITE-ProRule" id="PRU00182"/>
    </source>
</evidence>
<evidence type="ECO:0000259" key="7">
    <source>
        <dbReference type="Pfam" id="PF00849"/>
    </source>
</evidence>
<evidence type="ECO:0000256" key="2">
    <source>
        <dbReference type="ARBA" id="ARBA00010876"/>
    </source>
</evidence>
<dbReference type="EC" id="5.4.99.-" evidence="6"/>
<dbReference type="Gene3D" id="3.30.2350.10">
    <property type="entry name" value="Pseudouridine synthase"/>
    <property type="match status" value="1"/>
</dbReference>
<accession>A0A8J3ELB1</accession>
<evidence type="ECO:0000256" key="6">
    <source>
        <dbReference type="RuleBase" id="RU362028"/>
    </source>
</evidence>
<evidence type="ECO:0000313" key="8">
    <source>
        <dbReference type="EMBL" id="GGH78267.1"/>
    </source>
</evidence>
<name>A0A8J3ELB1_9BACL</name>
<evidence type="ECO:0000256" key="3">
    <source>
        <dbReference type="ARBA" id="ARBA00023235"/>
    </source>
</evidence>
<dbReference type="PANTHER" id="PTHR21600">
    <property type="entry name" value="MITOCHONDRIAL RNA PSEUDOURIDINE SYNTHASE"/>
    <property type="match status" value="1"/>
</dbReference>
<dbReference type="SUPFAM" id="SSF55120">
    <property type="entry name" value="Pseudouridine synthase"/>
    <property type="match status" value="1"/>
</dbReference>
<dbReference type="PANTHER" id="PTHR21600:SF44">
    <property type="entry name" value="RIBOSOMAL LARGE SUBUNIT PSEUDOURIDINE SYNTHASE D"/>
    <property type="match status" value="1"/>
</dbReference>
<dbReference type="InterPro" id="IPR006145">
    <property type="entry name" value="PsdUridine_synth_RsuA/RluA"/>
</dbReference>
<dbReference type="PROSITE" id="PS01129">
    <property type="entry name" value="PSI_RLU"/>
    <property type="match status" value="1"/>
</dbReference>
<keyword evidence="9" id="KW-1185">Reference proteome</keyword>
<dbReference type="CDD" id="cd02869">
    <property type="entry name" value="PseudoU_synth_RluA_like"/>
    <property type="match status" value="1"/>
</dbReference>
<dbReference type="InterPro" id="IPR020103">
    <property type="entry name" value="PsdUridine_synth_cat_dom_sf"/>
</dbReference>
<dbReference type="SUPFAM" id="SSF55174">
    <property type="entry name" value="Alpha-L RNA-binding motif"/>
    <property type="match status" value="1"/>
</dbReference>
<proteinExistence type="inferred from homology"/>
<reference evidence="8" key="1">
    <citation type="journal article" date="2014" name="Int. J. Syst. Evol. Microbiol.">
        <title>Complete genome sequence of Corynebacterium casei LMG S-19264T (=DSM 44701T), isolated from a smear-ripened cheese.</title>
        <authorList>
            <consortium name="US DOE Joint Genome Institute (JGI-PGF)"/>
            <person name="Walter F."/>
            <person name="Albersmeier A."/>
            <person name="Kalinowski J."/>
            <person name="Ruckert C."/>
        </authorList>
    </citation>
    <scope>NUCLEOTIDE SEQUENCE</scope>
    <source>
        <strain evidence="8">CGMCC 1.12777</strain>
    </source>
</reference>
<dbReference type="GO" id="GO:0140098">
    <property type="term" value="F:catalytic activity, acting on RNA"/>
    <property type="evidence" value="ECO:0007669"/>
    <property type="project" value="UniProtKB-ARBA"/>
</dbReference>
<keyword evidence="3 6" id="KW-0413">Isomerase</keyword>
<dbReference type="AlphaFoldDB" id="A0A8J3ELB1"/>
<dbReference type="CDD" id="cd00165">
    <property type="entry name" value="S4"/>
    <property type="match status" value="1"/>
</dbReference>
<dbReference type="InterPro" id="IPR006225">
    <property type="entry name" value="PsdUridine_synth_RluC/D"/>
</dbReference>
<protein>
    <recommendedName>
        <fullName evidence="6">Pseudouridine synthase</fullName>
        <ecNumber evidence="6">5.4.99.-</ecNumber>
    </recommendedName>
</protein>
<comment type="caution">
    <text evidence="8">The sequence shown here is derived from an EMBL/GenBank/DDBJ whole genome shotgun (WGS) entry which is preliminary data.</text>
</comment>
<feature type="active site" evidence="4">
    <location>
        <position position="137"/>
    </location>
</feature>
<dbReference type="GO" id="GO:0009982">
    <property type="term" value="F:pseudouridine synthase activity"/>
    <property type="evidence" value="ECO:0007669"/>
    <property type="project" value="InterPro"/>
</dbReference>
<comment type="catalytic activity">
    <reaction evidence="1 6">
        <text>a uridine in RNA = a pseudouridine in RNA</text>
        <dbReference type="Rhea" id="RHEA:48348"/>
        <dbReference type="Rhea" id="RHEA-COMP:12068"/>
        <dbReference type="Rhea" id="RHEA-COMP:12069"/>
        <dbReference type="ChEBI" id="CHEBI:65314"/>
        <dbReference type="ChEBI" id="CHEBI:65315"/>
    </reaction>
</comment>
<gene>
    <name evidence="8" type="ORF">GCM10007096_11430</name>
</gene>
<dbReference type="NCBIfam" id="TIGR00005">
    <property type="entry name" value="rluA_subfam"/>
    <property type="match status" value="1"/>
</dbReference>
<evidence type="ECO:0000256" key="1">
    <source>
        <dbReference type="ARBA" id="ARBA00000073"/>
    </source>
</evidence>
<keyword evidence="5" id="KW-0694">RNA-binding</keyword>
<comment type="function">
    <text evidence="6">Responsible for synthesis of pseudouridine from uracil.</text>
</comment>
<evidence type="ECO:0000313" key="9">
    <source>
        <dbReference type="Proteomes" id="UP000656813"/>
    </source>
</evidence>
<comment type="similarity">
    <text evidence="2 6">Belongs to the pseudouridine synthase RluA family.</text>
</comment>
<dbReference type="GO" id="GO:0000455">
    <property type="term" value="P:enzyme-directed rRNA pseudouridine synthesis"/>
    <property type="evidence" value="ECO:0007669"/>
    <property type="project" value="TreeGrafter"/>
</dbReference>
<feature type="domain" description="Pseudouridine synthase RsuA/RluA-like" evidence="7">
    <location>
        <begin position="90"/>
        <end position="241"/>
    </location>
</feature>
<reference evidence="8" key="2">
    <citation type="submission" date="2020-09" db="EMBL/GenBank/DDBJ databases">
        <authorList>
            <person name="Sun Q."/>
            <person name="Zhou Y."/>
        </authorList>
    </citation>
    <scope>NUCLEOTIDE SEQUENCE</scope>
    <source>
        <strain evidence="8">CGMCC 1.12777</strain>
    </source>
</reference>
<organism evidence="8 9">
    <name type="scientific">Pullulanibacillus pueri</name>
    <dbReference type="NCBI Taxonomy" id="1437324"/>
    <lineage>
        <taxon>Bacteria</taxon>
        <taxon>Bacillati</taxon>
        <taxon>Bacillota</taxon>
        <taxon>Bacilli</taxon>
        <taxon>Bacillales</taxon>
        <taxon>Sporolactobacillaceae</taxon>
        <taxon>Pullulanibacillus</taxon>
    </lineage>
</organism>
<dbReference type="InterPro" id="IPR050188">
    <property type="entry name" value="RluA_PseudoU_synthase"/>
</dbReference>
<evidence type="ECO:0000256" key="4">
    <source>
        <dbReference type="PIRSR" id="PIRSR606225-1"/>
    </source>
</evidence>
<dbReference type="PROSITE" id="PS50889">
    <property type="entry name" value="S4"/>
    <property type="match status" value="1"/>
</dbReference>
<dbReference type="EMBL" id="BMFV01000006">
    <property type="protein sequence ID" value="GGH78267.1"/>
    <property type="molecule type" value="Genomic_DNA"/>
</dbReference>
<dbReference type="Proteomes" id="UP000656813">
    <property type="component" value="Unassembled WGS sequence"/>
</dbReference>
<dbReference type="RefSeq" id="WP_229745424.1">
    <property type="nucleotide sequence ID" value="NZ_BMFV01000006.1"/>
</dbReference>
<dbReference type="GO" id="GO:0003723">
    <property type="term" value="F:RNA binding"/>
    <property type="evidence" value="ECO:0007669"/>
    <property type="project" value="UniProtKB-KW"/>
</dbReference>
<dbReference type="Pfam" id="PF00849">
    <property type="entry name" value="PseudoU_synth_2"/>
    <property type="match status" value="1"/>
</dbReference>